<comment type="caution">
    <text evidence="2">The sequence shown here is derived from an EMBL/GenBank/DDBJ whole genome shotgun (WGS) entry which is preliminary data.</text>
</comment>
<protein>
    <submittedName>
        <fullName evidence="2">Uncharacterized protein</fullName>
    </submittedName>
</protein>
<evidence type="ECO:0000313" key="2">
    <source>
        <dbReference type="EMBL" id="KGB91973.1"/>
    </source>
</evidence>
<reference evidence="2 3" key="1">
    <citation type="submission" date="2014-06" db="EMBL/GenBank/DDBJ databases">
        <authorList>
            <person name="Bishop-Lilly K.A."/>
            <person name="Broomall S.M."/>
            <person name="Chain P.S."/>
            <person name="Chertkov O."/>
            <person name="Coyne S.R."/>
            <person name="Daligault H.E."/>
            <person name="Davenport K.W."/>
            <person name="Erkkila T."/>
            <person name="Frey K.G."/>
            <person name="Gibbons H.S."/>
            <person name="Gu W."/>
            <person name="Jaissle J."/>
            <person name="Johnson S.L."/>
            <person name="Koroleva G.I."/>
            <person name="Ladner J.T."/>
            <person name="Lo C.-C."/>
            <person name="Minogue T.D."/>
            <person name="Munk C."/>
            <person name="Palacios G.F."/>
            <person name="Redden C.L."/>
            <person name="Rosenzweig C.N."/>
            <person name="Scholz M.B."/>
            <person name="Teshima H."/>
            <person name="Xu Y."/>
        </authorList>
    </citation>
    <scope>NUCLEOTIDE SEQUENCE [LARGE SCALE GENOMIC DNA]</scope>
    <source>
        <strain evidence="2 3">DWS 37UF10B-2</strain>
    </source>
</reference>
<name>A0AA89CA72_BURCE</name>
<dbReference type="Proteomes" id="UP000029575">
    <property type="component" value="Unassembled WGS sequence"/>
</dbReference>
<accession>A0AA89CA72</accession>
<organism evidence="2 3">
    <name type="scientific">Burkholderia cepacia</name>
    <name type="common">Pseudomonas cepacia</name>
    <dbReference type="NCBI Taxonomy" id="292"/>
    <lineage>
        <taxon>Bacteria</taxon>
        <taxon>Pseudomonadati</taxon>
        <taxon>Pseudomonadota</taxon>
        <taxon>Betaproteobacteria</taxon>
        <taxon>Burkholderiales</taxon>
        <taxon>Burkholderiaceae</taxon>
        <taxon>Burkholderia</taxon>
        <taxon>Burkholderia cepacia complex</taxon>
    </lineage>
</organism>
<sequence length="38" mass="3940">MNTLVRSQNDAANGTYHAGTTGGPLARVSHVTTNVATR</sequence>
<dbReference type="AlphaFoldDB" id="A0AA89CA72"/>
<evidence type="ECO:0000256" key="1">
    <source>
        <dbReference type="SAM" id="MobiDB-lite"/>
    </source>
</evidence>
<dbReference type="EMBL" id="JPGD01000006">
    <property type="protein sequence ID" value="KGB91973.1"/>
    <property type="molecule type" value="Genomic_DNA"/>
</dbReference>
<proteinExistence type="predicted"/>
<evidence type="ECO:0000313" key="3">
    <source>
        <dbReference type="Proteomes" id="UP000029575"/>
    </source>
</evidence>
<gene>
    <name evidence="2" type="ORF">DM43_499</name>
</gene>
<feature type="compositionally biased region" description="Polar residues" evidence="1">
    <location>
        <begin position="1"/>
        <end position="12"/>
    </location>
</feature>
<feature type="region of interest" description="Disordered" evidence="1">
    <location>
        <begin position="1"/>
        <end position="38"/>
    </location>
</feature>